<dbReference type="GO" id="GO:0000493">
    <property type="term" value="P:box H/ACA snoRNP assembly"/>
    <property type="evidence" value="ECO:0007669"/>
    <property type="project" value="InterPro"/>
</dbReference>
<dbReference type="InterPro" id="IPR038664">
    <property type="entry name" value="Gar1/Naf1_Cbf5-bd_sf"/>
</dbReference>
<dbReference type="Gene3D" id="2.40.10.230">
    <property type="entry name" value="Probable tRNA pseudouridine synthase domain"/>
    <property type="match status" value="1"/>
</dbReference>
<evidence type="ECO:0000313" key="10">
    <source>
        <dbReference type="Proteomes" id="UP001208570"/>
    </source>
</evidence>
<feature type="region of interest" description="Disordered" evidence="8">
    <location>
        <begin position="131"/>
        <end position="198"/>
    </location>
</feature>
<dbReference type="AlphaFoldDB" id="A0AAD9JW13"/>
<organism evidence="9 10">
    <name type="scientific">Paralvinella palmiformis</name>
    <dbReference type="NCBI Taxonomy" id="53620"/>
    <lineage>
        <taxon>Eukaryota</taxon>
        <taxon>Metazoa</taxon>
        <taxon>Spiralia</taxon>
        <taxon>Lophotrochozoa</taxon>
        <taxon>Annelida</taxon>
        <taxon>Polychaeta</taxon>
        <taxon>Sedentaria</taxon>
        <taxon>Canalipalpata</taxon>
        <taxon>Terebellida</taxon>
        <taxon>Terebelliformia</taxon>
        <taxon>Alvinellidae</taxon>
        <taxon>Paralvinella</taxon>
    </lineage>
</organism>
<dbReference type="FunFam" id="2.40.10.230:FF:000002">
    <property type="entry name" value="H/ACA ribonucleoprotein complex non-core subunit NAF1"/>
    <property type="match status" value="1"/>
</dbReference>
<dbReference type="GO" id="GO:0005730">
    <property type="term" value="C:nucleolus"/>
    <property type="evidence" value="ECO:0007669"/>
    <property type="project" value="UniProtKB-SubCell"/>
</dbReference>
<comment type="similarity">
    <text evidence="7">Belongs to the GAR1 family.</text>
</comment>
<evidence type="ECO:0000256" key="6">
    <source>
        <dbReference type="ARBA" id="ARBA00023242"/>
    </source>
</evidence>
<protein>
    <recommendedName>
        <fullName evidence="7">H/ACA ribonucleoprotein complex subunit</fullName>
    </recommendedName>
</protein>
<evidence type="ECO:0000256" key="7">
    <source>
        <dbReference type="RuleBase" id="RU364004"/>
    </source>
</evidence>
<dbReference type="PANTHER" id="PTHR31633">
    <property type="entry name" value="H/ACA RIBONUCLEOPROTEIN COMPLEX NON-CORE SUBUNIT NAF1"/>
    <property type="match status" value="1"/>
</dbReference>
<evidence type="ECO:0000256" key="1">
    <source>
        <dbReference type="ARBA" id="ARBA00009801"/>
    </source>
</evidence>
<keyword evidence="7" id="KW-0687">Ribonucleoprotein</keyword>
<evidence type="ECO:0000256" key="5">
    <source>
        <dbReference type="ARBA" id="ARBA00022884"/>
    </source>
</evidence>
<dbReference type="GO" id="GO:0001522">
    <property type="term" value="P:pseudouridine synthesis"/>
    <property type="evidence" value="ECO:0007669"/>
    <property type="project" value="InterPro"/>
</dbReference>
<reference evidence="9" key="1">
    <citation type="journal article" date="2023" name="Mol. Biol. Evol.">
        <title>Third-Generation Sequencing Reveals the Adaptive Role of the Epigenome in Three Deep-Sea Polychaetes.</title>
        <authorList>
            <person name="Perez M."/>
            <person name="Aroh O."/>
            <person name="Sun Y."/>
            <person name="Lan Y."/>
            <person name="Juniper S.K."/>
            <person name="Young C.R."/>
            <person name="Angers B."/>
            <person name="Qian P.Y."/>
        </authorList>
    </citation>
    <scope>NUCLEOTIDE SEQUENCE</scope>
    <source>
        <strain evidence="9">P08H-3</strain>
    </source>
</reference>
<dbReference type="GO" id="GO:0005732">
    <property type="term" value="C:sno(s)RNA-containing ribonucleoprotein complex"/>
    <property type="evidence" value="ECO:0007669"/>
    <property type="project" value="InterPro"/>
</dbReference>
<evidence type="ECO:0000313" key="9">
    <source>
        <dbReference type="EMBL" id="KAK2160489.1"/>
    </source>
</evidence>
<accession>A0AAD9JW13</accession>
<dbReference type="PANTHER" id="PTHR31633:SF1">
    <property type="entry name" value="H_ACA RIBONUCLEOPROTEIN COMPLEX NON-CORE SUBUNIT NAF1"/>
    <property type="match status" value="1"/>
</dbReference>
<keyword evidence="6 7" id="KW-0539">Nucleus</keyword>
<proteinExistence type="inferred from homology"/>
<evidence type="ECO:0000256" key="8">
    <source>
        <dbReference type="SAM" id="MobiDB-lite"/>
    </source>
</evidence>
<keyword evidence="3 7" id="KW-0698">rRNA processing</keyword>
<dbReference type="Pfam" id="PF04410">
    <property type="entry name" value="Gar1"/>
    <property type="match status" value="1"/>
</dbReference>
<evidence type="ECO:0000256" key="4">
    <source>
        <dbReference type="ARBA" id="ARBA00022553"/>
    </source>
</evidence>
<keyword evidence="2 7" id="KW-0690">Ribosome biogenesis</keyword>
<dbReference type="Proteomes" id="UP001208570">
    <property type="component" value="Unassembled WGS sequence"/>
</dbReference>
<gene>
    <name evidence="9" type="ORF">LSH36_132g02013</name>
</gene>
<dbReference type="InterPro" id="IPR007504">
    <property type="entry name" value="H/ACA_rnp_Gar1/Naf1"/>
</dbReference>
<keyword evidence="10" id="KW-1185">Reference proteome</keyword>
<name>A0AAD9JW13_9ANNE</name>
<evidence type="ECO:0000256" key="3">
    <source>
        <dbReference type="ARBA" id="ARBA00022552"/>
    </source>
</evidence>
<comment type="subunit">
    <text evidence="7">Component of the small nucleolar ribonucleoprotein particles containing H/ACA-type snoRNAs (H/ACA snoRNPs).</text>
</comment>
<dbReference type="SUPFAM" id="SSF50447">
    <property type="entry name" value="Translation proteins"/>
    <property type="match status" value="1"/>
</dbReference>
<dbReference type="GO" id="GO:0043489">
    <property type="term" value="P:RNA stabilization"/>
    <property type="evidence" value="ECO:0007669"/>
    <property type="project" value="UniProtKB-ARBA"/>
</dbReference>
<comment type="caution">
    <text evidence="9">The sequence shown here is derived from an EMBL/GenBank/DDBJ whole genome shotgun (WGS) entry which is preliminary data.</text>
</comment>
<dbReference type="GO" id="GO:0006364">
    <property type="term" value="P:rRNA processing"/>
    <property type="evidence" value="ECO:0007669"/>
    <property type="project" value="UniProtKB-KW"/>
</dbReference>
<feature type="compositionally biased region" description="Basic and acidic residues" evidence="8">
    <location>
        <begin position="146"/>
        <end position="155"/>
    </location>
</feature>
<evidence type="ECO:0000256" key="2">
    <source>
        <dbReference type="ARBA" id="ARBA00022517"/>
    </source>
</evidence>
<comment type="subcellular location">
    <subcellularLocation>
        <location evidence="7">Nucleus</location>
        <location evidence="7">Nucleolus</location>
    </subcellularLocation>
</comment>
<sequence length="322" mass="36196">MENNDTIKCTEIIPTELDSSRLTVLATQKTEDMELNGVMVPCLRVDDKINTQEQTEGDIKTKLTDEIPEVKMILKGENHISSLTTDKETNLEKDYFTELEMKNNFMETENGAQAIEGSSNIKQHCSHVVELDTSNKGENSVTSHRKVNEESKLEADEAVQMNYRGNEPSLAKSDTSSDSSEDESSSESRGTQPGCKSILMDLPPIEELAITVGDDVKMVEVGKITSAIHTLVIVQAKADLPPLNEDTVLFLEERKVLGQVFETFGPVSTPLYSVRFNSPDQINERQLRPGLIVFYVPDAPEYTHYVFMAHLQRLVCMFDHWY</sequence>
<keyword evidence="4" id="KW-0597">Phosphoprotein</keyword>
<dbReference type="InterPro" id="IPR040309">
    <property type="entry name" value="Naf1"/>
</dbReference>
<dbReference type="GO" id="GO:0003723">
    <property type="term" value="F:RNA binding"/>
    <property type="evidence" value="ECO:0007669"/>
    <property type="project" value="UniProtKB-KW"/>
</dbReference>
<dbReference type="InterPro" id="IPR009000">
    <property type="entry name" value="Transl_B-barrel_sf"/>
</dbReference>
<dbReference type="EMBL" id="JAODUP010000132">
    <property type="protein sequence ID" value="KAK2160489.1"/>
    <property type="molecule type" value="Genomic_DNA"/>
</dbReference>
<keyword evidence="5 7" id="KW-0694">RNA-binding</keyword>
<comment type="function">
    <text evidence="7">Required for ribosome biogenesis. Part of a complex which catalyzes pseudouridylation of rRNA. This involves the isomerization of uridine such that the ribose is subsequently attached to C5, instead of the normal N1. Pseudouridine ("psi") residues may serve to stabilize the conformation of rRNAs.</text>
</comment>
<comment type="similarity">
    <text evidence="1">Belongs to the NAF1 family.</text>
</comment>